<keyword evidence="1" id="KW-0812">Transmembrane</keyword>
<feature type="compositionally biased region" description="Low complexity" evidence="5">
    <location>
        <begin position="1"/>
        <end position="11"/>
    </location>
</feature>
<dbReference type="Proteomes" id="UP000223968">
    <property type="component" value="Unassembled WGS sequence"/>
</dbReference>
<evidence type="ECO:0000256" key="1">
    <source>
        <dbReference type="ARBA" id="ARBA00022692"/>
    </source>
</evidence>
<evidence type="ECO:0000256" key="4">
    <source>
        <dbReference type="RuleBase" id="RU367098"/>
    </source>
</evidence>
<evidence type="ECO:0000313" key="6">
    <source>
        <dbReference type="EMBL" id="PGH00048.1"/>
    </source>
</evidence>
<comment type="similarity">
    <text evidence="4">Belongs to the AIM11 family.</text>
</comment>
<dbReference type="PANTHER" id="PTHR39136">
    <property type="entry name" value="ALTERED INHERITANCE OF MITOCHONDRIA PROTEIN 11"/>
    <property type="match status" value="1"/>
</dbReference>
<dbReference type="STRING" id="1447875.A0A2B7WUA7"/>
<dbReference type="OrthoDB" id="3558022at2759"/>
<dbReference type="EMBL" id="PDNB01000192">
    <property type="protein sequence ID" value="PGH00048.1"/>
    <property type="molecule type" value="Genomic_DNA"/>
</dbReference>
<keyword evidence="2" id="KW-1133">Transmembrane helix</keyword>
<accession>A0A2B7WUA7</accession>
<dbReference type="PANTHER" id="PTHR39136:SF1">
    <property type="entry name" value="ALTERED INHERITANCE OF MITOCHONDRIA PROTEIN 11"/>
    <property type="match status" value="1"/>
</dbReference>
<evidence type="ECO:0000313" key="7">
    <source>
        <dbReference type="Proteomes" id="UP000223968"/>
    </source>
</evidence>
<proteinExistence type="inferred from homology"/>
<sequence>MVFSFFSRSSSTPPPPSSQPADEPAQSQLQSQQPQSEPQQQSQLQVKSQQTPTPAPSQSPQSRLSNSTKLLVGGTAFLFLSTLITRRALARKRLQAIPPKYTSAPYHKPPVNGALEALEALNLATINVASVAMIGVGMGMRAFEIETLDDLRRKVRGGLGVDGSGRSEQDVEEELEEWVVSVLDRKKEKEARGERVEGQRGVVNERGKER</sequence>
<comment type="subcellular location">
    <subcellularLocation>
        <location evidence="4">Membrane</location>
        <topology evidence="4">Multi-pass membrane protein</topology>
    </subcellularLocation>
</comment>
<feature type="compositionally biased region" description="Low complexity" evidence="5">
    <location>
        <begin position="26"/>
        <end position="62"/>
    </location>
</feature>
<feature type="region of interest" description="Disordered" evidence="5">
    <location>
        <begin position="187"/>
        <end position="210"/>
    </location>
</feature>
<keyword evidence="7" id="KW-1185">Reference proteome</keyword>
<dbReference type="GO" id="GO:0016020">
    <property type="term" value="C:membrane"/>
    <property type="evidence" value="ECO:0007669"/>
    <property type="project" value="UniProtKB-SubCell"/>
</dbReference>
<gene>
    <name evidence="4" type="primary">AIM11</name>
    <name evidence="6" type="ORF">AJ79_08319</name>
</gene>
<evidence type="ECO:0000256" key="2">
    <source>
        <dbReference type="ARBA" id="ARBA00022989"/>
    </source>
</evidence>
<reference evidence="6 7" key="1">
    <citation type="submission" date="2017-10" db="EMBL/GenBank/DDBJ databases">
        <title>Comparative genomics in systemic dimorphic fungi from Ajellomycetaceae.</title>
        <authorList>
            <person name="Munoz J.F."/>
            <person name="Mcewen J.G."/>
            <person name="Clay O.K."/>
            <person name="Cuomo C.A."/>
        </authorList>
    </citation>
    <scope>NUCLEOTIDE SEQUENCE [LARGE SCALE GENOMIC DNA]</scope>
    <source>
        <strain evidence="6 7">UAMH5409</strain>
    </source>
</reference>
<dbReference type="AlphaFoldDB" id="A0A2B7WUA7"/>
<evidence type="ECO:0000256" key="3">
    <source>
        <dbReference type="ARBA" id="ARBA00023136"/>
    </source>
</evidence>
<evidence type="ECO:0000256" key="5">
    <source>
        <dbReference type="SAM" id="MobiDB-lite"/>
    </source>
</evidence>
<keyword evidence="3" id="KW-0472">Membrane</keyword>
<name>A0A2B7WUA7_9EURO</name>
<dbReference type="InterPro" id="IPR038814">
    <property type="entry name" value="AIM11"/>
</dbReference>
<dbReference type="GO" id="GO:0005739">
    <property type="term" value="C:mitochondrion"/>
    <property type="evidence" value="ECO:0007669"/>
    <property type="project" value="TreeGrafter"/>
</dbReference>
<feature type="region of interest" description="Disordered" evidence="5">
    <location>
        <begin position="1"/>
        <end position="65"/>
    </location>
</feature>
<organism evidence="6 7">
    <name type="scientific">Helicocarpus griseus UAMH5409</name>
    <dbReference type="NCBI Taxonomy" id="1447875"/>
    <lineage>
        <taxon>Eukaryota</taxon>
        <taxon>Fungi</taxon>
        <taxon>Dikarya</taxon>
        <taxon>Ascomycota</taxon>
        <taxon>Pezizomycotina</taxon>
        <taxon>Eurotiomycetes</taxon>
        <taxon>Eurotiomycetidae</taxon>
        <taxon>Onygenales</taxon>
        <taxon>Ajellomycetaceae</taxon>
        <taxon>Helicocarpus</taxon>
    </lineage>
</organism>
<protein>
    <recommendedName>
        <fullName evidence="4">Altered inheritance of mitochondria protein 11</fullName>
    </recommendedName>
</protein>
<comment type="caution">
    <text evidence="6">The sequence shown here is derived from an EMBL/GenBank/DDBJ whole genome shotgun (WGS) entry which is preliminary data.</text>
</comment>